<dbReference type="RefSeq" id="WP_071361790.1">
    <property type="nucleotide sequence ID" value="NZ_JRYB01000001.1"/>
</dbReference>
<proteinExistence type="predicted"/>
<dbReference type="EMBL" id="JRYB01000001">
    <property type="protein sequence ID" value="OIJ44019.1"/>
    <property type="molecule type" value="Genomic_DNA"/>
</dbReference>
<dbReference type="GO" id="GO:0003677">
    <property type="term" value="F:DNA binding"/>
    <property type="evidence" value="ECO:0007669"/>
    <property type="project" value="UniProtKB-KW"/>
</dbReference>
<evidence type="ECO:0000313" key="1">
    <source>
        <dbReference type="EMBL" id="OIJ44019.1"/>
    </source>
</evidence>
<name>A0A1S2NGE1_9BURK</name>
<dbReference type="InterPro" id="IPR010985">
    <property type="entry name" value="Ribbon_hlx_hlx"/>
</dbReference>
<dbReference type="Pfam" id="PF17723">
    <property type="entry name" value="RHH_8"/>
    <property type="match status" value="1"/>
</dbReference>
<dbReference type="SUPFAM" id="SSF47598">
    <property type="entry name" value="Ribbon-helix-helix"/>
    <property type="match status" value="1"/>
</dbReference>
<evidence type="ECO:0000313" key="2">
    <source>
        <dbReference type="Proteomes" id="UP000180246"/>
    </source>
</evidence>
<gene>
    <name evidence="1" type="ORF">LO55_2657</name>
</gene>
<comment type="caution">
    <text evidence="1">The sequence shown here is derived from an EMBL/GenBank/DDBJ whole genome shotgun (WGS) entry which is preliminary data.</text>
</comment>
<accession>A0A1S2NGE1</accession>
<sequence length="143" mass="15914">MAKRALSQARLPDSDKVTVNVGLVDLAQVDLLVDEGFYSNRTDLVRAAIRNLLQQHADVIRQAVVRKRYVMGLHRYSLRELEQVVAQREQLEINVLGLAVIEDDVPVELAVRAIASIHVLGAFVAAPAVRQALADRIYTRYGS</sequence>
<dbReference type="Proteomes" id="UP000180246">
    <property type="component" value="Unassembled WGS sequence"/>
</dbReference>
<reference evidence="1 2" key="1">
    <citation type="submission" date="2014-10" db="EMBL/GenBank/DDBJ databases">
        <authorList>
            <person name="Seo M.-J."/>
            <person name="Seok Y.J."/>
            <person name="Cha I.-T."/>
        </authorList>
    </citation>
    <scope>NUCLEOTIDE SEQUENCE [LARGE SCALE GENOMIC DNA]</scope>
    <source>
        <strain evidence="1 2">NEU</strain>
    </source>
</reference>
<organism evidence="1 2">
    <name type="scientific">Massilia timonae</name>
    <dbReference type="NCBI Taxonomy" id="47229"/>
    <lineage>
        <taxon>Bacteria</taxon>
        <taxon>Pseudomonadati</taxon>
        <taxon>Pseudomonadota</taxon>
        <taxon>Betaproteobacteria</taxon>
        <taxon>Burkholderiales</taxon>
        <taxon>Oxalobacteraceae</taxon>
        <taxon>Telluria group</taxon>
        <taxon>Massilia</taxon>
    </lineage>
</organism>
<dbReference type="PANTHER" id="PTHR36215">
    <property type="entry name" value="BLL4998 PROTEIN"/>
    <property type="match status" value="1"/>
</dbReference>
<protein>
    <submittedName>
        <fullName evidence="1">Putative transcriptional regulators containing the CopG/Arc/MetJ DNA-binding domain protein</fullName>
    </submittedName>
</protein>
<dbReference type="CDD" id="cd22231">
    <property type="entry name" value="RHH_NikR_HicB-like"/>
    <property type="match status" value="1"/>
</dbReference>
<keyword evidence="1" id="KW-0238">DNA-binding</keyword>
<dbReference type="AlphaFoldDB" id="A0A1S2NGE1"/>
<dbReference type="InterPro" id="IPR041088">
    <property type="entry name" value="RHH_8"/>
</dbReference>
<dbReference type="PANTHER" id="PTHR36215:SF1">
    <property type="entry name" value="BLL4998 PROTEIN"/>
    <property type="match status" value="1"/>
</dbReference>
<dbReference type="GO" id="GO:0006355">
    <property type="term" value="P:regulation of DNA-templated transcription"/>
    <property type="evidence" value="ECO:0007669"/>
    <property type="project" value="InterPro"/>
</dbReference>